<dbReference type="PROSITE" id="PS01350">
    <property type="entry name" value="ISPF"/>
    <property type="match status" value="1"/>
</dbReference>
<keyword evidence="5" id="KW-0479">Metal-binding</keyword>
<dbReference type="InterPro" id="IPR003526">
    <property type="entry name" value="MECDP_synthase"/>
</dbReference>
<evidence type="ECO:0000256" key="1">
    <source>
        <dbReference type="ARBA" id="ARBA00000200"/>
    </source>
</evidence>
<evidence type="ECO:0000256" key="7">
    <source>
        <dbReference type="ARBA" id="ARBA00023239"/>
    </source>
</evidence>
<dbReference type="NCBIfam" id="TIGR00151">
    <property type="entry name" value="ispF"/>
    <property type="match status" value="1"/>
</dbReference>
<evidence type="ECO:0000256" key="5">
    <source>
        <dbReference type="ARBA" id="ARBA00022723"/>
    </source>
</evidence>
<dbReference type="AlphaFoldDB" id="A0A383DQM0"/>
<feature type="non-terminal residue" evidence="9">
    <location>
        <position position="120"/>
    </location>
</feature>
<proteinExistence type="inferred from homology"/>
<dbReference type="EC" id="4.6.1.12" evidence="4"/>
<comment type="catalytic activity">
    <reaction evidence="1">
        <text>4-CDP-2-C-methyl-D-erythritol 2-phosphate = 2-C-methyl-D-erythritol 2,4-cyclic diphosphate + CMP</text>
        <dbReference type="Rhea" id="RHEA:23864"/>
        <dbReference type="ChEBI" id="CHEBI:57919"/>
        <dbReference type="ChEBI" id="CHEBI:58483"/>
        <dbReference type="ChEBI" id="CHEBI:60377"/>
        <dbReference type="EC" id="4.6.1.12"/>
    </reaction>
</comment>
<comment type="pathway">
    <text evidence="3">Isoprenoid biosynthesis; isopentenyl diphosphate biosynthesis via DXP pathway; isopentenyl diphosphate from 1-deoxy-D-xylulose 5-phosphate: step 4/6.</text>
</comment>
<dbReference type="InterPro" id="IPR036571">
    <property type="entry name" value="MECDP_synthase_sf"/>
</dbReference>
<dbReference type="GO" id="GO:0008685">
    <property type="term" value="F:2-C-methyl-D-erythritol 2,4-cyclodiphosphate synthase activity"/>
    <property type="evidence" value="ECO:0007669"/>
    <property type="project" value="UniProtKB-EC"/>
</dbReference>
<comment type="cofactor">
    <cofactor evidence="2">
        <name>a divalent metal cation</name>
        <dbReference type="ChEBI" id="CHEBI:60240"/>
    </cofactor>
</comment>
<keyword evidence="7" id="KW-0456">Lyase</keyword>
<dbReference type="EMBL" id="UINC01219367">
    <property type="protein sequence ID" value="SVE46807.1"/>
    <property type="molecule type" value="Genomic_DNA"/>
</dbReference>
<name>A0A383DQM0_9ZZZZ</name>
<dbReference type="Gene3D" id="3.30.1330.50">
    <property type="entry name" value="2-C-methyl-D-erythritol 2,4-cyclodiphosphate synthase"/>
    <property type="match status" value="1"/>
</dbReference>
<keyword evidence="6" id="KW-0414">Isoprene biosynthesis</keyword>
<organism evidence="9">
    <name type="scientific">marine metagenome</name>
    <dbReference type="NCBI Taxonomy" id="408172"/>
    <lineage>
        <taxon>unclassified sequences</taxon>
        <taxon>metagenomes</taxon>
        <taxon>ecological metagenomes</taxon>
    </lineage>
</organism>
<feature type="domain" description="2-C-methyl-D-erythritol 2,4-cyclodiphosphate synthase" evidence="8">
    <location>
        <begin position="3"/>
        <end position="119"/>
    </location>
</feature>
<protein>
    <recommendedName>
        <fullName evidence="4">2-C-methyl-D-erythritol 2,4-cyclodiphosphate synthase</fullName>
        <ecNumber evidence="4">4.6.1.12</ecNumber>
    </recommendedName>
</protein>
<evidence type="ECO:0000256" key="4">
    <source>
        <dbReference type="ARBA" id="ARBA00012579"/>
    </source>
</evidence>
<accession>A0A383DQM0</accession>
<dbReference type="GO" id="GO:0016114">
    <property type="term" value="P:terpenoid biosynthetic process"/>
    <property type="evidence" value="ECO:0007669"/>
    <property type="project" value="InterPro"/>
</dbReference>
<evidence type="ECO:0000256" key="2">
    <source>
        <dbReference type="ARBA" id="ARBA00001968"/>
    </source>
</evidence>
<dbReference type="Pfam" id="PF02542">
    <property type="entry name" value="YgbB"/>
    <property type="match status" value="1"/>
</dbReference>
<reference evidence="9" key="1">
    <citation type="submission" date="2018-05" db="EMBL/GenBank/DDBJ databases">
        <authorList>
            <person name="Lanie J.A."/>
            <person name="Ng W.-L."/>
            <person name="Kazmierczak K.M."/>
            <person name="Andrzejewski T.M."/>
            <person name="Davidsen T.M."/>
            <person name="Wayne K.J."/>
            <person name="Tettelin H."/>
            <person name="Glass J.I."/>
            <person name="Rusch D."/>
            <person name="Podicherti R."/>
            <person name="Tsui H.-C.T."/>
            <person name="Winkler M.E."/>
        </authorList>
    </citation>
    <scope>NUCLEOTIDE SEQUENCE</scope>
</reference>
<evidence type="ECO:0000313" key="9">
    <source>
        <dbReference type="EMBL" id="SVE46807.1"/>
    </source>
</evidence>
<evidence type="ECO:0000256" key="6">
    <source>
        <dbReference type="ARBA" id="ARBA00023229"/>
    </source>
</evidence>
<dbReference type="InterPro" id="IPR020555">
    <property type="entry name" value="MECDP_synthase_CS"/>
</dbReference>
<evidence type="ECO:0000256" key="3">
    <source>
        <dbReference type="ARBA" id="ARBA00004709"/>
    </source>
</evidence>
<dbReference type="PANTHER" id="PTHR43181">
    <property type="entry name" value="2-C-METHYL-D-ERYTHRITOL 2,4-CYCLODIPHOSPHATE SYNTHASE, CHLOROPLASTIC"/>
    <property type="match status" value="1"/>
</dbReference>
<dbReference type="PANTHER" id="PTHR43181:SF1">
    <property type="entry name" value="2-C-METHYL-D-ERYTHRITOL 2,4-CYCLODIPHOSPHATE SYNTHASE, CHLOROPLASTIC"/>
    <property type="match status" value="1"/>
</dbReference>
<dbReference type="UniPathway" id="UPA00056">
    <property type="reaction ID" value="UER00095"/>
</dbReference>
<dbReference type="GO" id="GO:0019288">
    <property type="term" value="P:isopentenyl diphosphate biosynthetic process, methylerythritol 4-phosphate pathway"/>
    <property type="evidence" value="ECO:0007669"/>
    <property type="project" value="UniProtKB-UniPathway"/>
</dbReference>
<dbReference type="HAMAP" id="MF_00107">
    <property type="entry name" value="IspF"/>
    <property type="match status" value="1"/>
</dbReference>
<gene>
    <name evidence="9" type="ORF">METZ01_LOCUS499661</name>
</gene>
<sequence length="120" mass="12903">MNRVGLGYDVHQLKTGRPLILGGVEIPHDRGLDGHSDADVIMHAICDAVLGALGEGDIGSFFPPSDPQWKDASSKIFLEEAARQVEKRSGRVVNIDAMLIAEAPKIAPYIPDMKNNIATA</sequence>
<dbReference type="GO" id="GO:0046872">
    <property type="term" value="F:metal ion binding"/>
    <property type="evidence" value="ECO:0007669"/>
    <property type="project" value="UniProtKB-KW"/>
</dbReference>
<dbReference type="SUPFAM" id="SSF69765">
    <property type="entry name" value="IpsF-like"/>
    <property type="match status" value="1"/>
</dbReference>
<evidence type="ECO:0000259" key="8">
    <source>
        <dbReference type="Pfam" id="PF02542"/>
    </source>
</evidence>
<dbReference type="CDD" id="cd00554">
    <property type="entry name" value="MECDP_synthase"/>
    <property type="match status" value="1"/>
</dbReference>